<feature type="signal peptide" evidence="1">
    <location>
        <begin position="1"/>
        <end position="26"/>
    </location>
</feature>
<organism evidence="2 3">
    <name type="scientific">Pedobacter boryungensis</name>
    <dbReference type="NCBI Taxonomy" id="869962"/>
    <lineage>
        <taxon>Bacteria</taxon>
        <taxon>Pseudomonadati</taxon>
        <taxon>Bacteroidota</taxon>
        <taxon>Sphingobacteriia</taxon>
        <taxon>Sphingobacteriales</taxon>
        <taxon>Sphingobacteriaceae</taxon>
        <taxon>Pedobacter</taxon>
    </lineage>
</organism>
<dbReference type="EMBL" id="JABMKV010000003">
    <property type="protein sequence ID" value="NQX32875.1"/>
    <property type="molecule type" value="Genomic_DNA"/>
</dbReference>
<dbReference type="Proteomes" id="UP000762110">
    <property type="component" value="Unassembled WGS sequence"/>
</dbReference>
<evidence type="ECO:0000256" key="1">
    <source>
        <dbReference type="SAM" id="SignalP"/>
    </source>
</evidence>
<keyword evidence="1" id="KW-0732">Signal</keyword>
<feature type="chain" id="PRO_5047111776" description="DUF4397 domain-containing protein" evidence="1">
    <location>
        <begin position="27"/>
        <end position="270"/>
    </location>
</feature>
<reference evidence="2 3" key="1">
    <citation type="submission" date="2020-05" db="EMBL/GenBank/DDBJ databases">
        <title>Description of Pedobacter foliorum sp. nov.</title>
        <authorList>
            <person name="Qi S."/>
            <person name="Carlier A."/>
            <person name="Cnockaert M."/>
            <person name="Vandamme P."/>
        </authorList>
    </citation>
    <scope>NUCLEOTIDE SEQUENCE [LARGE SCALE GENOMIC DNA]</scope>
    <source>
        <strain evidence="2 3">LMG 31300</strain>
    </source>
</reference>
<dbReference type="RefSeq" id="WP_173273391.1">
    <property type="nucleotide sequence ID" value="NZ_JABMKV010000003.1"/>
</dbReference>
<evidence type="ECO:0008006" key="4">
    <source>
        <dbReference type="Google" id="ProtNLM"/>
    </source>
</evidence>
<name>A0ABX2DFY0_9SPHI</name>
<comment type="caution">
    <text evidence="2">The sequence shown here is derived from an EMBL/GenBank/DDBJ whole genome shotgun (WGS) entry which is preliminary data.</text>
</comment>
<dbReference type="PROSITE" id="PS51257">
    <property type="entry name" value="PROKAR_LIPOPROTEIN"/>
    <property type="match status" value="1"/>
</dbReference>
<accession>A0ABX2DFY0</accession>
<keyword evidence="3" id="KW-1185">Reference proteome</keyword>
<evidence type="ECO:0000313" key="3">
    <source>
        <dbReference type="Proteomes" id="UP000762110"/>
    </source>
</evidence>
<proteinExistence type="predicted"/>
<protein>
    <recommendedName>
        <fullName evidence="4">DUF4397 domain-containing protein</fullName>
    </recommendedName>
</protein>
<sequence>MKKNILLFPIYLLALAMMFASCEKNAVVDITTPYSGAQFKYYNFAINGPTVNFYANDVKTTATLTASGVEAATGVNFGGLVPLRGYSLSPVGSVKFSSLTPSTMVVNAALGQGPNIETSAVTKTVEDGKNYSYYTSGIYDYVTKKSDAFIIEDILPAPDTSIAYIRLVNPGHNTTALSLELTQTFTSTTPGVPPLVIVTTPITGIVYKTASPYIAVKQGAYSLRLIDSPSGKLVTRTATSFLKGRLYTFTLRGNLITNSPAPFLDFTENR</sequence>
<evidence type="ECO:0000313" key="2">
    <source>
        <dbReference type="EMBL" id="NQX32875.1"/>
    </source>
</evidence>
<gene>
    <name evidence="2" type="ORF">HQN85_14130</name>
</gene>